<protein>
    <submittedName>
        <fullName evidence="2">Uncharacterized protein</fullName>
    </submittedName>
</protein>
<evidence type="ECO:0000313" key="3">
    <source>
        <dbReference type="Proteomes" id="UP000756710"/>
    </source>
</evidence>
<feature type="compositionally biased region" description="Basic residues" evidence="1">
    <location>
        <begin position="295"/>
        <end position="304"/>
    </location>
</feature>
<sequence>MIHPFRAARPSWGHAKACGGVGSCPGDSCAVGAAGADSRSSGVAPFGGTGRGGGSARGACFTRGAGAGDEAGRRTVDAGQGAVDARRGAVMAGRRCAGRGATCRAEGLAAAAGALGGGAPRGRPRGASGRAGPGGGPGAGELRGSGRGPWCAGDRGVRDRLPSPAHHLRTGARHSGQGGAGGRRAGGRRGGARPLPLPARLSALGAAARRPLSRSAVTAATVDVAGRAVPAAPGVRGARRAHGLRARLRRRGHPAADCRGAGGGVPLGPDPARSPESLRAGPDGPAVRTAPRAPPRPRPRPRER</sequence>
<dbReference type="EMBL" id="JAGGLR010000004">
    <property type="protein sequence ID" value="MBP2060709.1"/>
    <property type="molecule type" value="Genomic_DNA"/>
</dbReference>
<accession>A0ABS4MN26</accession>
<evidence type="ECO:0000256" key="1">
    <source>
        <dbReference type="SAM" id="MobiDB-lite"/>
    </source>
</evidence>
<keyword evidence="3" id="KW-1185">Reference proteome</keyword>
<name>A0ABS4MN26_9ACTN</name>
<organism evidence="2 3">
    <name type="scientific">Streptomyces iranensis</name>
    <dbReference type="NCBI Taxonomy" id="576784"/>
    <lineage>
        <taxon>Bacteria</taxon>
        <taxon>Bacillati</taxon>
        <taxon>Actinomycetota</taxon>
        <taxon>Actinomycetes</taxon>
        <taxon>Kitasatosporales</taxon>
        <taxon>Streptomycetaceae</taxon>
        <taxon>Streptomyces</taxon>
        <taxon>Streptomyces violaceusniger group</taxon>
    </lineage>
</organism>
<feature type="compositionally biased region" description="Gly residues" evidence="1">
    <location>
        <begin position="129"/>
        <end position="147"/>
    </location>
</feature>
<feature type="region of interest" description="Disordered" evidence="1">
    <location>
        <begin position="232"/>
        <end position="304"/>
    </location>
</feature>
<proteinExistence type="predicted"/>
<feature type="region of interest" description="Disordered" evidence="1">
    <location>
        <begin position="32"/>
        <end position="55"/>
    </location>
</feature>
<comment type="caution">
    <text evidence="2">The sequence shown here is derived from an EMBL/GenBank/DDBJ whole genome shotgun (WGS) entry which is preliminary data.</text>
</comment>
<feature type="region of interest" description="Disordered" evidence="1">
    <location>
        <begin position="113"/>
        <end position="198"/>
    </location>
</feature>
<dbReference type="Proteomes" id="UP000756710">
    <property type="component" value="Unassembled WGS sequence"/>
</dbReference>
<feature type="compositionally biased region" description="Basic residues" evidence="1">
    <location>
        <begin position="237"/>
        <end position="253"/>
    </location>
</feature>
<feature type="compositionally biased region" description="Gly residues" evidence="1">
    <location>
        <begin position="45"/>
        <end position="55"/>
    </location>
</feature>
<gene>
    <name evidence="2" type="ORF">J2Z30_001711</name>
</gene>
<reference evidence="2 3" key="1">
    <citation type="submission" date="2021-03" db="EMBL/GenBank/DDBJ databases">
        <title>Genomic Encyclopedia of Type Strains, Phase IV (KMG-IV): sequencing the most valuable type-strain genomes for metagenomic binning, comparative biology and taxonomic classification.</title>
        <authorList>
            <person name="Goeker M."/>
        </authorList>
    </citation>
    <scope>NUCLEOTIDE SEQUENCE [LARGE SCALE GENOMIC DNA]</scope>
    <source>
        <strain evidence="2 3">DSM 41954</strain>
    </source>
</reference>
<evidence type="ECO:0000313" key="2">
    <source>
        <dbReference type="EMBL" id="MBP2060709.1"/>
    </source>
</evidence>